<evidence type="ECO:0000256" key="2">
    <source>
        <dbReference type="ARBA" id="ARBA00022741"/>
    </source>
</evidence>
<dbReference type="GO" id="GO:0140570">
    <property type="term" value="P:extraction of mislocalized protein from mitochondrial outer membrane"/>
    <property type="evidence" value="ECO:0007669"/>
    <property type="project" value="TreeGrafter"/>
</dbReference>
<keyword evidence="10" id="KW-1185">Reference proteome</keyword>
<keyword evidence="3" id="KW-1000">Mitochondrion outer membrane</keyword>
<dbReference type="PANTHER" id="PTHR45644:SF3">
    <property type="entry name" value="FI08533P-RELATED"/>
    <property type="match status" value="1"/>
</dbReference>
<dbReference type="FunFam" id="3.40.50.300:FF:000538">
    <property type="entry name" value="ATPase family AAA domain-containing protein 1"/>
    <property type="match status" value="1"/>
</dbReference>
<dbReference type="GO" id="GO:0005741">
    <property type="term" value="C:mitochondrial outer membrane"/>
    <property type="evidence" value="ECO:0007669"/>
    <property type="project" value="UniProtKB-SubCell"/>
</dbReference>
<name>A0A9P0G7K1_9CUCU</name>
<feature type="domain" description="AAA+ ATPase" evidence="8">
    <location>
        <begin position="125"/>
        <end position="263"/>
    </location>
</feature>
<keyword evidence="7" id="KW-1133">Transmembrane helix</keyword>
<evidence type="ECO:0000256" key="7">
    <source>
        <dbReference type="SAM" id="Phobius"/>
    </source>
</evidence>
<dbReference type="CDD" id="cd19520">
    <property type="entry name" value="RecA-like_ATAD1"/>
    <property type="match status" value="1"/>
</dbReference>
<evidence type="ECO:0000256" key="6">
    <source>
        <dbReference type="RuleBase" id="RU003651"/>
    </source>
</evidence>
<keyword evidence="2 6" id="KW-0547">Nucleotide-binding</keyword>
<dbReference type="Pfam" id="PF00004">
    <property type="entry name" value="AAA"/>
    <property type="match status" value="1"/>
</dbReference>
<dbReference type="InterPro" id="IPR041569">
    <property type="entry name" value="AAA_lid_3"/>
</dbReference>
<evidence type="ECO:0000313" key="9">
    <source>
        <dbReference type="EMBL" id="CAH1105049.1"/>
    </source>
</evidence>
<dbReference type="PROSITE" id="PS00674">
    <property type="entry name" value="AAA"/>
    <property type="match status" value="1"/>
</dbReference>
<proteinExistence type="inferred from homology"/>
<dbReference type="InterPro" id="IPR003959">
    <property type="entry name" value="ATPase_AAA_core"/>
</dbReference>
<keyword evidence="7" id="KW-0812">Transmembrane</keyword>
<evidence type="ECO:0000256" key="1">
    <source>
        <dbReference type="ARBA" id="ARBA00004572"/>
    </source>
</evidence>
<keyword evidence="5" id="KW-0496">Mitochondrion</keyword>
<comment type="subcellular location">
    <subcellularLocation>
        <location evidence="1">Mitochondrion outer membrane</location>
        <topology evidence="1">Single-pass membrane protein</topology>
    </subcellularLocation>
</comment>
<dbReference type="Gene3D" id="3.40.50.300">
    <property type="entry name" value="P-loop containing nucleotide triphosphate hydrolases"/>
    <property type="match status" value="1"/>
</dbReference>
<dbReference type="SUPFAM" id="SSF52540">
    <property type="entry name" value="P-loop containing nucleoside triphosphate hydrolases"/>
    <property type="match status" value="1"/>
</dbReference>
<protein>
    <recommendedName>
        <fullName evidence="8">AAA+ ATPase domain-containing protein</fullName>
    </recommendedName>
</protein>
<organism evidence="9 10">
    <name type="scientific">Psylliodes chrysocephalus</name>
    <dbReference type="NCBI Taxonomy" id="3402493"/>
    <lineage>
        <taxon>Eukaryota</taxon>
        <taxon>Metazoa</taxon>
        <taxon>Ecdysozoa</taxon>
        <taxon>Arthropoda</taxon>
        <taxon>Hexapoda</taxon>
        <taxon>Insecta</taxon>
        <taxon>Pterygota</taxon>
        <taxon>Neoptera</taxon>
        <taxon>Endopterygota</taxon>
        <taxon>Coleoptera</taxon>
        <taxon>Polyphaga</taxon>
        <taxon>Cucujiformia</taxon>
        <taxon>Chrysomeloidea</taxon>
        <taxon>Chrysomelidae</taxon>
        <taxon>Galerucinae</taxon>
        <taxon>Alticini</taxon>
        <taxon>Psylliodes</taxon>
    </lineage>
</organism>
<dbReference type="InterPro" id="IPR003960">
    <property type="entry name" value="ATPase_AAA_CS"/>
</dbReference>
<dbReference type="OrthoDB" id="10254455at2759"/>
<keyword evidence="7" id="KW-0472">Membrane</keyword>
<evidence type="ECO:0000256" key="4">
    <source>
        <dbReference type="ARBA" id="ARBA00022840"/>
    </source>
</evidence>
<dbReference type="Proteomes" id="UP001153636">
    <property type="component" value="Chromosome 18"/>
</dbReference>
<evidence type="ECO:0000313" key="10">
    <source>
        <dbReference type="Proteomes" id="UP001153636"/>
    </source>
</evidence>
<dbReference type="AlphaFoldDB" id="A0A9P0G7K1"/>
<keyword evidence="4 6" id="KW-0067">ATP-binding</keyword>
<dbReference type="Pfam" id="PF17862">
    <property type="entry name" value="AAA_lid_3"/>
    <property type="match status" value="1"/>
</dbReference>
<evidence type="ECO:0000256" key="3">
    <source>
        <dbReference type="ARBA" id="ARBA00022787"/>
    </source>
</evidence>
<dbReference type="PANTHER" id="PTHR45644">
    <property type="entry name" value="AAA ATPASE, PUTATIVE (AFU_ORTHOLOGUE AFUA_2G12920)-RELATED-RELATED"/>
    <property type="match status" value="1"/>
</dbReference>
<reference evidence="9" key="1">
    <citation type="submission" date="2022-01" db="EMBL/GenBank/DDBJ databases">
        <authorList>
            <person name="King R."/>
        </authorList>
    </citation>
    <scope>NUCLEOTIDE SEQUENCE</scope>
</reference>
<comment type="similarity">
    <text evidence="6">Belongs to the AAA ATPase family.</text>
</comment>
<dbReference type="InterPro" id="IPR051701">
    <property type="entry name" value="Mito_OM_Translocase_MSP1"/>
</dbReference>
<sequence length="366" mass="41096">MQSAFSKNEVIGLVVRLTLVSAVAFLSIKWIMNQVDPTNKSKKKARQRAEEQLKRLTSTGNAPLIIEKLNDYEMMIAAHLVHPQDIKVTWSSIAGLESLIQELRETVILPIQRKELFADSQLTTAPKGVLLHGPPGCGKTLIAKATAREAGTRFINLDVSILTDKWYGESQKLAAAVFTLAVKIQPCIIFIDEIDSFLRSRTSSDHEATAMMKAQFMSLWDGLITDSNCTVIIMGATNRPQDLDKAILRRMPATFHVPMPNTAQRRQIVGLILENEPVGPDVNMEAIAKLTEGFSGSDLRELCRNASLYRVRDYLRNHIEESEEDEVYHDALRPISMEDLKFSFNKMREGKVQCGSLQLQTRIDLD</sequence>
<dbReference type="GO" id="GO:0016887">
    <property type="term" value="F:ATP hydrolysis activity"/>
    <property type="evidence" value="ECO:0007669"/>
    <property type="project" value="InterPro"/>
</dbReference>
<dbReference type="SMART" id="SM00382">
    <property type="entry name" value="AAA"/>
    <property type="match status" value="1"/>
</dbReference>
<dbReference type="EMBL" id="OV651830">
    <property type="protein sequence ID" value="CAH1105049.1"/>
    <property type="molecule type" value="Genomic_DNA"/>
</dbReference>
<accession>A0A9P0G7K1</accession>
<evidence type="ECO:0000256" key="5">
    <source>
        <dbReference type="ARBA" id="ARBA00023128"/>
    </source>
</evidence>
<evidence type="ECO:0000259" key="8">
    <source>
        <dbReference type="SMART" id="SM00382"/>
    </source>
</evidence>
<feature type="transmembrane region" description="Helical" evidence="7">
    <location>
        <begin position="12"/>
        <end position="32"/>
    </location>
</feature>
<dbReference type="Gene3D" id="1.10.8.60">
    <property type="match status" value="1"/>
</dbReference>
<dbReference type="GO" id="GO:0005524">
    <property type="term" value="F:ATP binding"/>
    <property type="evidence" value="ECO:0007669"/>
    <property type="project" value="UniProtKB-KW"/>
</dbReference>
<dbReference type="InterPro" id="IPR003593">
    <property type="entry name" value="AAA+_ATPase"/>
</dbReference>
<dbReference type="InterPro" id="IPR027417">
    <property type="entry name" value="P-loop_NTPase"/>
</dbReference>
<gene>
    <name evidence="9" type="ORF">PSYICH_LOCUS6065</name>
</gene>